<accession>A0A8H4VXV0</accession>
<evidence type="ECO:0008006" key="3">
    <source>
        <dbReference type="Google" id="ProtNLM"/>
    </source>
</evidence>
<dbReference type="OrthoDB" id="2157530at2759"/>
<proteinExistence type="predicted"/>
<dbReference type="EMBL" id="JAAMPI010001195">
    <property type="protein sequence ID" value="KAF4626232.1"/>
    <property type="molecule type" value="Genomic_DNA"/>
</dbReference>
<dbReference type="PANTHER" id="PTHR24148:SF64">
    <property type="entry name" value="HETEROKARYON INCOMPATIBILITY DOMAIN-CONTAINING PROTEIN"/>
    <property type="match status" value="1"/>
</dbReference>
<reference evidence="1 2" key="1">
    <citation type="submission" date="2020-03" db="EMBL/GenBank/DDBJ databases">
        <title>Draft Genome Sequence of Cudoniella acicularis.</title>
        <authorList>
            <person name="Buettner E."/>
            <person name="Kellner H."/>
        </authorList>
    </citation>
    <scope>NUCLEOTIDE SEQUENCE [LARGE SCALE GENOMIC DNA]</scope>
    <source>
        <strain evidence="1 2">DSM 108380</strain>
    </source>
</reference>
<evidence type="ECO:0000313" key="1">
    <source>
        <dbReference type="EMBL" id="KAF4626232.1"/>
    </source>
</evidence>
<dbReference type="AlphaFoldDB" id="A0A8H4VXV0"/>
<dbReference type="PANTHER" id="PTHR24148">
    <property type="entry name" value="ANKYRIN REPEAT DOMAIN-CONTAINING PROTEIN 39 HOMOLOG-RELATED"/>
    <property type="match status" value="1"/>
</dbReference>
<name>A0A8H4VXV0_9HELO</name>
<protein>
    <recommendedName>
        <fullName evidence="3">Heterokaryon incompatibility domain-containing protein</fullName>
    </recommendedName>
</protein>
<keyword evidence="2" id="KW-1185">Reference proteome</keyword>
<evidence type="ECO:0000313" key="2">
    <source>
        <dbReference type="Proteomes" id="UP000566819"/>
    </source>
</evidence>
<comment type="caution">
    <text evidence="1">The sequence shown here is derived from an EMBL/GenBank/DDBJ whole genome shotgun (WGS) entry which is preliminary data.</text>
</comment>
<organism evidence="1 2">
    <name type="scientific">Cudoniella acicularis</name>
    <dbReference type="NCBI Taxonomy" id="354080"/>
    <lineage>
        <taxon>Eukaryota</taxon>
        <taxon>Fungi</taxon>
        <taxon>Dikarya</taxon>
        <taxon>Ascomycota</taxon>
        <taxon>Pezizomycotina</taxon>
        <taxon>Leotiomycetes</taxon>
        <taxon>Helotiales</taxon>
        <taxon>Tricladiaceae</taxon>
        <taxon>Cudoniella</taxon>
    </lineage>
</organism>
<dbReference type="Proteomes" id="UP000566819">
    <property type="component" value="Unassembled WGS sequence"/>
</dbReference>
<gene>
    <name evidence="1" type="ORF">G7Y89_g11928</name>
</gene>
<dbReference type="InterPro" id="IPR052895">
    <property type="entry name" value="HetReg/Transcr_Mod"/>
</dbReference>
<sequence length="282" mass="32962">MVPDVDVNLVVETALKADVEAVYKSDWFTQLWVVQELAFARNPRILCGVYSLSWKEFELATRIIASCLGKISHPPKALWSIKHAWEIIWLRGRYSLNMRPVTAGQVIYRFDQPWSIGRLAWDMRNKKCKDDRDKVYAPHSLTASGNSLKVFLPDPFIPDYTRPVEWAYYQFWRRFEGYTSLFHDGLSRRRGYSKTTGNKVVNENVSVYFNDSYLPSWVPDLRPHHTNEWEPIFDSDYATSTPMHHWGSYFDLTEGTGILKIRGHCFDSVVREFHISQQIDPC</sequence>